<accession>A0A238VQ75</accession>
<organism evidence="2 3">
    <name type="scientific">Dokdonia pacifica</name>
    <dbReference type="NCBI Taxonomy" id="1627892"/>
    <lineage>
        <taxon>Bacteria</taxon>
        <taxon>Pseudomonadati</taxon>
        <taxon>Bacteroidota</taxon>
        <taxon>Flavobacteriia</taxon>
        <taxon>Flavobacteriales</taxon>
        <taxon>Flavobacteriaceae</taxon>
        <taxon>Dokdonia</taxon>
    </lineage>
</organism>
<gene>
    <name evidence="2" type="ORF">SAMN06265376_10170</name>
</gene>
<dbReference type="RefSeq" id="WP_089369448.1">
    <property type="nucleotide sequence ID" value="NZ_FZNY01000001.1"/>
</dbReference>
<evidence type="ECO:0000256" key="1">
    <source>
        <dbReference type="SAM" id="MobiDB-lite"/>
    </source>
</evidence>
<evidence type="ECO:0000313" key="2">
    <source>
        <dbReference type="EMBL" id="SNR35639.1"/>
    </source>
</evidence>
<name>A0A238VQ75_9FLAO</name>
<evidence type="ECO:0000313" key="3">
    <source>
        <dbReference type="Proteomes" id="UP000198379"/>
    </source>
</evidence>
<keyword evidence="3" id="KW-1185">Reference proteome</keyword>
<proteinExistence type="predicted"/>
<sequence length="281" mass="32662">MDMKDNQAVKQSSKGAKMSLKKNINGKLPSKSLEEVLSIILGLENDKSRWKLVANSGERFENAKQFNEIVVAKNVKTFGRNFEEKHLTHKVLGAIICYIFEKFSDSQIINNKLHQLFHLIEINEGTSYFHSINTLIKHHIIQRKNQEDKQLRNNKNYSLTYPKDWAYEIDVNWKSSLSVYPAPNNQVEIQKFISQIYTLGIDDEAKPKKLRERIQQFIILPKDPKSYLVLLLLLLLFLLAKNKFSNNSTNSSNIENNGIKNEFYGDVEKVNFIEEKEKVEL</sequence>
<dbReference type="Proteomes" id="UP000198379">
    <property type="component" value="Unassembled WGS sequence"/>
</dbReference>
<dbReference type="EMBL" id="FZNY01000001">
    <property type="protein sequence ID" value="SNR35639.1"/>
    <property type="molecule type" value="Genomic_DNA"/>
</dbReference>
<reference evidence="2 3" key="1">
    <citation type="submission" date="2017-06" db="EMBL/GenBank/DDBJ databases">
        <authorList>
            <person name="Kim H.J."/>
            <person name="Triplett B.A."/>
        </authorList>
    </citation>
    <scope>NUCLEOTIDE SEQUENCE [LARGE SCALE GENOMIC DNA]</scope>
    <source>
        <strain evidence="2 3">DSM 25597</strain>
    </source>
</reference>
<dbReference type="AlphaFoldDB" id="A0A238VQ75"/>
<feature type="region of interest" description="Disordered" evidence="1">
    <location>
        <begin position="1"/>
        <end position="21"/>
    </location>
</feature>
<protein>
    <submittedName>
        <fullName evidence="2">Uncharacterized protein</fullName>
    </submittedName>
</protein>